<dbReference type="EMBL" id="FOHX01000030">
    <property type="protein sequence ID" value="SEU47598.1"/>
    <property type="molecule type" value="Genomic_DNA"/>
</dbReference>
<proteinExistence type="predicted"/>
<dbReference type="InterPro" id="IPR027417">
    <property type="entry name" value="P-loop_NTPase"/>
</dbReference>
<protein>
    <recommendedName>
        <fullName evidence="3">BREX system P-loop protein BrxC</fullName>
    </recommendedName>
</protein>
<dbReference type="SUPFAM" id="SSF52540">
    <property type="entry name" value="P-loop containing nucleoside triphosphate hydrolases"/>
    <property type="match status" value="1"/>
</dbReference>
<dbReference type="STRING" id="568860.SAMN05421811_13014"/>
<evidence type="ECO:0008006" key="3">
    <source>
        <dbReference type="Google" id="ProtNLM"/>
    </source>
</evidence>
<accession>A0A1I0LW35</accession>
<sequence length="1179" mass="132143">MTAVTIKDLFASDISRRIEEVIKVDQADEQIIRDELAEYVVTDSIRDHLAEILERYCETPRKPHEGVAVWVSGFFGSGKSSFAKYLGLALQNRTVIGQSAAQILAKRIGDRKVEVLLSNIAEQIPTEAVIFDVSTDRGIRTGNQSITEIMYRLFLQSLGYARDLDLSELEITLEEAGHLDTFKAKYQEVFNKDWNVGKGLIAIAVQQASRVMHEMDPATYPTADSWRESAMKRADITPGDLAKRGMELMKRRCPGKTLLFVVDEVGQFVARDVQKMLDLQAVVQNLGRIGRGKMWIVVTSQEKLTELVGGLDDKRVELARLMDRFPLQVHLEPADISEVTSKRVLSKNAQAEKALRDLFTHHRGRLTDNTRLTADIKLPELSTESFVDLYPLLPYQIDLIIQVVSGLRTQGGASKHVGGANRTIIKLAQQLLIHPDVDLAAASLGSLARIDQVYDLVSGNIASEVRGKIDDIGHKVDHPLAKSVAKAICLLQYVRSIHRTPENLAAALHPAVDADSRLSEVKAALDALEKAHMVRRGDDGYRIPTPAEDDWERQRASLSPKPGDMSRLHAEIVTGLWQPQPQHGFLDVKVFKAGLYIGGRLSNEGDLPVHLTLAEAGKEYEERVAEARKRSQTDTKSIFWLVSLEEAINRETVELFRSKEILSRKERGAQTKDETALVAEEKIRWRRHRDELRRLIKQALLTGTIYFRGNDRSPDDTATDVGRAAAKVLAQALPEVFDRFEEAAARVSKKDLESLVTTENLRGLTSVFTDLDLVRDQGGKPIFNTAGGPLAEVLSRIENRTSYGEVATGRYLTDEFAKEPFGWDFDVVRLLVIALLRAGKLEATSKGQIIESALSLDARNTFVNNNLFRQASFRPKIGLEFINIVDASEHFKEVFGREISELEQGVVANAIREEIHRHDEELHEVYTTLVQHNLPGAEVLRTALDQMRSIRAGREDHVILTFNTAYRELKEAIKRGAELAQMLTEPRLHDIGRARKVLDSRWPFLKKEPDLTDEHRLHAEKLLDLMAKETFFRELPAIDQYTRALEDEYKRRHEEAAHARAAAFDDAANQLRATPGWDQIGEDQQQRIAADLLSRATTDGAARLSIPLLRADLVACQGFLTKAVEEMLRLIDGNRVVRVVVSSYFSGGIETEEQLDQALSGLKEQCLELIGAGKKVLVQ</sequence>
<dbReference type="NCBIfam" id="NF033441">
    <property type="entry name" value="BREX_BrxC"/>
    <property type="match status" value="1"/>
</dbReference>
<dbReference type="OrthoDB" id="3201900at2"/>
<keyword evidence="2" id="KW-1185">Reference proteome</keyword>
<organism evidence="1 2">
    <name type="scientific">Nonomuraea wenchangensis</name>
    <dbReference type="NCBI Taxonomy" id="568860"/>
    <lineage>
        <taxon>Bacteria</taxon>
        <taxon>Bacillati</taxon>
        <taxon>Actinomycetota</taxon>
        <taxon>Actinomycetes</taxon>
        <taxon>Streptosporangiales</taxon>
        <taxon>Streptosporangiaceae</taxon>
        <taxon>Nonomuraea</taxon>
    </lineage>
</organism>
<dbReference type="InterPro" id="IPR047679">
    <property type="entry name" value="BREX_BrxC"/>
</dbReference>
<dbReference type="AlphaFoldDB" id="A0A1I0LW35"/>
<evidence type="ECO:0000313" key="2">
    <source>
        <dbReference type="Proteomes" id="UP000199361"/>
    </source>
</evidence>
<name>A0A1I0LW35_9ACTN</name>
<gene>
    <name evidence="1" type="ORF">SAMN05421811_13014</name>
</gene>
<evidence type="ECO:0000313" key="1">
    <source>
        <dbReference type="EMBL" id="SEU47598.1"/>
    </source>
</evidence>
<dbReference type="RefSeq" id="WP_091094284.1">
    <property type="nucleotide sequence ID" value="NZ_FOHX01000030.1"/>
</dbReference>
<reference evidence="1 2" key="1">
    <citation type="submission" date="2016-10" db="EMBL/GenBank/DDBJ databases">
        <authorList>
            <person name="de Groot N.N."/>
        </authorList>
    </citation>
    <scope>NUCLEOTIDE SEQUENCE [LARGE SCALE GENOMIC DNA]</scope>
    <source>
        <strain evidence="1 2">CGMCC 4.5598</strain>
    </source>
</reference>
<dbReference type="Proteomes" id="UP000199361">
    <property type="component" value="Unassembled WGS sequence"/>
</dbReference>